<proteinExistence type="predicted"/>
<gene>
    <name evidence="1" type="ORF">MSEO_29510</name>
</gene>
<dbReference type="EMBL" id="AP022582">
    <property type="protein sequence ID" value="BBY02452.1"/>
    <property type="molecule type" value="Genomic_DNA"/>
</dbReference>
<evidence type="ECO:0008006" key="3">
    <source>
        <dbReference type="Google" id="ProtNLM"/>
    </source>
</evidence>
<evidence type="ECO:0000313" key="1">
    <source>
        <dbReference type="EMBL" id="BBY02452.1"/>
    </source>
</evidence>
<organism evidence="1 2">
    <name type="scientific">Mycobacterium seoulense</name>
    <dbReference type="NCBI Taxonomy" id="386911"/>
    <lineage>
        <taxon>Bacteria</taxon>
        <taxon>Bacillati</taxon>
        <taxon>Actinomycetota</taxon>
        <taxon>Actinomycetes</taxon>
        <taxon>Mycobacteriales</taxon>
        <taxon>Mycobacteriaceae</taxon>
        <taxon>Mycobacterium</taxon>
    </lineage>
</organism>
<accession>A0A7I7P2Z8</accession>
<dbReference type="RefSeq" id="WP_163681500.1">
    <property type="nucleotide sequence ID" value="NZ_JACKVP010000005.1"/>
</dbReference>
<dbReference type="Proteomes" id="UP000466632">
    <property type="component" value="Chromosome"/>
</dbReference>
<sequence>MASVDEAVPTRERLDEDDHDLLTFGEAGERLHLETAAAEHDVGHLEQSTADHDPSKGRARLKALRMAARCNSTHRINHENFQEFFGKPRKARRSLPCTQAAN</sequence>
<protein>
    <recommendedName>
        <fullName evidence="3">Acyl-CoA synthetase</fullName>
    </recommendedName>
</protein>
<dbReference type="AlphaFoldDB" id="A0A7I7P2Z8"/>
<reference evidence="1 2" key="1">
    <citation type="journal article" date="2019" name="Emerg. Microbes Infect.">
        <title>Comprehensive subspecies identification of 175 nontuberculous mycobacteria species based on 7547 genomic profiles.</title>
        <authorList>
            <person name="Matsumoto Y."/>
            <person name="Kinjo T."/>
            <person name="Motooka D."/>
            <person name="Nabeya D."/>
            <person name="Jung N."/>
            <person name="Uechi K."/>
            <person name="Horii T."/>
            <person name="Iida T."/>
            <person name="Fujita J."/>
            <person name="Nakamura S."/>
        </authorList>
    </citation>
    <scope>NUCLEOTIDE SEQUENCE [LARGE SCALE GENOMIC DNA]</scope>
    <source>
        <strain evidence="1 2">JCM 16018</strain>
    </source>
</reference>
<name>A0A7I7P2Z8_9MYCO</name>
<evidence type="ECO:0000313" key="2">
    <source>
        <dbReference type="Proteomes" id="UP000466632"/>
    </source>
</evidence>
<keyword evidence="2" id="KW-1185">Reference proteome</keyword>
<dbReference type="KEGG" id="mseo:MSEO_29510"/>